<keyword evidence="1" id="KW-0238">DNA-binding</keyword>
<name>A0A6J7HL39_9ZZZZ</name>
<dbReference type="Gene3D" id="1.10.10.10">
    <property type="entry name" value="Winged helix-like DNA-binding domain superfamily/Winged helix DNA-binding domain"/>
    <property type="match status" value="1"/>
</dbReference>
<dbReference type="InterPro" id="IPR036388">
    <property type="entry name" value="WH-like_DNA-bd_sf"/>
</dbReference>
<proteinExistence type="predicted"/>
<dbReference type="Gene3D" id="3.40.50.2300">
    <property type="match status" value="1"/>
</dbReference>
<dbReference type="GO" id="GO:0000160">
    <property type="term" value="P:phosphorelay signal transduction system"/>
    <property type="evidence" value="ECO:0007669"/>
    <property type="project" value="InterPro"/>
</dbReference>
<dbReference type="InterPro" id="IPR011006">
    <property type="entry name" value="CheY-like_superfamily"/>
</dbReference>
<sequence>MEGRSLLIVEDDALLRELVAGALEVRGFRVTTAATAADAMRAVHVVDPDGALVDIDLGEGPTGFDFADRLLQQYPHIAVVFLTNLPDPRFADRDPNGLPRGVAYLRKSAISDVDAIIAALDTALRGGNLTQHRHDRNPKRPLANLTRRQIDVLRMVVDGKTNAQIADARGVTLKSVEATLQRAYLAIGIAPETHGNSRVLAARRFLEATEPTVRQLPAPESTG</sequence>
<dbReference type="InterPro" id="IPR039420">
    <property type="entry name" value="WalR-like"/>
</dbReference>
<accession>A0A6J7HL39</accession>
<evidence type="ECO:0000313" key="3">
    <source>
        <dbReference type="EMBL" id="CAB4921847.1"/>
    </source>
</evidence>
<dbReference type="SUPFAM" id="SSF46894">
    <property type="entry name" value="C-terminal effector domain of the bipartite response regulators"/>
    <property type="match status" value="1"/>
</dbReference>
<dbReference type="InterPro" id="IPR000792">
    <property type="entry name" value="Tscrpt_reg_LuxR_C"/>
</dbReference>
<dbReference type="SMART" id="SM00448">
    <property type="entry name" value="REC"/>
    <property type="match status" value="1"/>
</dbReference>
<gene>
    <name evidence="3" type="ORF">UFOPK3610_01459</name>
</gene>
<dbReference type="AlphaFoldDB" id="A0A6J7HL39"/>
<dbReference type="CDD" id="cd00156">
    <property type="entry name" value="REC"/>
    <property type="match status" value="1"/>
</dbReference>
<protein>
    <submittedName>
        <fullName evidence="3">Unannotated protein</fullName>
    </submittedName>
</protein>
<feature type="domain" description="Response regulatory" evidence="2">
    <location>
        <begin position="5"/>
        <end position="122"/>
    </location>
</feature>
<dbReference type="EMBL" id="CAFBMR010000070">
    <property type="protein sequence ID" value="CAB4921847.1"/>
    <property type="molecule type" value="Genomic_DNA"/>
</dbReference>
<dbReference type="InterPro" id="IPR001789">
    <property type="entry name" value="Sig_transdc_resp-reg_receiver"/>
</dbReference>
<dbReference type="PANTHER" id="PTHR43214">
    <property type="entry name" value="TWO-COMPONENT RESPONSE REGULATOR"/>
    <property type="match status" value="1"/>
</dbReference>
<dbReference type="PANTHER" id="PTHR43214:SF44">
    <property type="entry name" value="TWO-COMPONENT RESPONSE REGULATOR"/>
    <property type="match status" value="1"/>
</dbReference>
<dbReference type="Pfam" id="PF00196">
    <property type="entry name" value="GerE"/>
    <property type="match status" value="1"/>
</dbReference>
<dbReference type="GO" id="GO:0003677">
    <property type="term" value="F:DNA binding"/>
    <property type="evidence" value="ECO:0007669"/>
    <property type="project" value="UniProtKB-KW"/>
</dbReference>
<dbReference type="InterPro" id="IPR016032">
    <property type="entry name" value="Sig_transdc_resp-reg_C-effctor"/>
</dbReference>
<evidence type="ECO:0000256" key="1">
    <source>
        <dbReference type="ARBA" id="ARBA00023125"/>
    </source>
</evidence>
<dbReference type="Pfam" id="PF00072">
    <property type="entry name" value="Response_reg"/>
    <property type="match status" value="1"/>
</dbReference>
<dbReference type="SMART" id="SM00421">
    <property type="entry name" value="HTH_LUXR"/>
    <property type="match status" value="1"/>
</dbReference>
<evidence type="ECO:0000259" key="2">
    <source>
        <dbReference type="PROSITE" id="PS50110"/>
    </source>
</evidence>
<dbReference type="GO" id="GO:0006355">
    <property type="term" value="P:regulation of DNA-templated transcription"/>
    <property type="evidence" value="ECO:0007669"/>
    <property type="project" value="InterPro"/>
</dbReference>
<dbReference type="SUPFAM" id="SSF52172">
    <property type="entry name" value="CheY-like"/>
    <property type="match status" value="1"/>
</dbReference>
<reference evidence="3" key="1">
    <citation type="submission" date="2020-05" db="EMBL/GenBank/DDBJ databases">
        <authorList>
            <person name="Chiriac C."/>
            <person name="Salcher M."/>
            <person name="Ghai R."/>
            <person name="Kavagutti S V."/>
        </authorList>
    </citation>
    <scope>NUCLEOTIDE SEQUENCE</scope>
</reference>
<dbReference type="PROSITE" id="PS50110">
    <property type="entry name" value="RESPONSE_REGULATORY"/>
    <property type="match status" value="1"/>
</dbReference>
<organism evidence="3">
    <name type="scientific">freshwater metagenome</name>
    <dbReference type="NCBI Taxonomy" id="449393"/>
    <lineage>
        <taxon>unclassified sequences</taxon>
        <taxon>metagenomes</taxon>
        <taxon>ecological metagenomes</taxon>
    </lineage>
</organism>